<evidence type="ECO:0000256" key="10">
    <source>
        <dbReference type="ARBA" id="ARBA00023157"/>
    </source>
</evidence>
<evidence type="ECO:0000259" key="13">
    <source>
        <dbReference type="PROSITE" id="PS50819"/>
    </source>
</evidence>
<dbReference type="RefSeq" id="WP_082719424.1">
    <property type="nucleotide sequence ID" value="NZ_KQ960112.1"/>
</dbReference>
<keyword evidence="15" id="KW-1185">Reference proteome</keyword>
<dbReference type="SMART" id="SM00306">
    <property type="entry name" value="HintN"/>
    <property type="match status" value="1"/>
</dbReference>
<keyword evidence="5" id="KW-0068">Autocatalytic cleavage</keyword>
<accession>A0A133ZXK0</accession>
<dbReference type="SUPFAM" id="SSF51998">
    <property type="entry name" value="PFL-like glycyl radical enzymes"/>
    <property type="match status" value="1"/>
</dbReference>
<organism evidence="14 15">
    <name type="scientific">Leptotrichia wadei</name>
    <dbReference type="NCBI Taxonomy" id="157687"/>
    <lineage>
        <taxon>Bacteria</taxon>
        <taxon>Fusobacteriati</taxon>
        <taxon>Fusobacteriota</taxon>
        <taxon>Fusobacteriia</taxon>
        <taxon>Fusobacteriales</taxon>
        <taxon>Leptotrichiaceae</taxon>
        <taxon>Leptotrichia</taxon>
    </lineage>
</organism>
<dbReference type="PANTHER" id="PTHR11573:SF30">
    <property type="entry name" value="RIBONUCLEOSIDE-DIPHOSPHATE REDUCTASE 2 SUBUNIT ALPHA"/>
    <property type="match status" value="1"/>
</dbReference>
<evidence type="ECO:0000256" key="1">
    <source>
        <dbReference type="ARBA" id="ARBA00010406"/>
    </source>
</evidence>
<dbReference type="OrthoDB" id="9762933at2"/>
<dbReference type="InterPro" id="IPR008926">
    <property type="entry name" value="RNR_R1-su_N"/>
</dbReference>
<dbReference type="InterPro" id="IPR000788">
    <property type="entry name" value="RNR_lg_C"/>
</dbReference>
<dbReference type="UniPathway" id="UPA00326"/>
<dbReference type="Pfam" id="PF14528">
    <property type="entry name" value="LAGLIDADG_3"/>
    <property type="match status" value="1"/>
</dbReference>
<dbReference type="InterPro" id="IPR013509">
    <property type="entry name" value="RNR_lsu_N"/>
</dbReference>
<dbReference type="Pfam" id="PF14890">
    <property type="entry name" value="Intein_splicing"/>
    <property type="match status" value="1"/>
</dbReference>
<dbReference type="InterPro" id="IPR004042">
    <property type="entry name" value="Intein_endonuc_central"/>
</dbReference>
<dbReference type="GO" id="GO:0005971">
    <property type="term" value="C:ribonucleoside-diphosphate reductase complex"/>
    <property type="evidence" value="ECO:0007669"/>
    <property type="project" value="TreeGrafter"/>
</dbReference>
<evidence type="ECO:0000256" key="12">
    <source>
        <dbReference type="RuleBase" id="RU003410"/>
    </source>
</evidence>
<keyword evidence="10" id="KW-1015">Disulfide bond</keyword>
<evidence type="ECO:0000256" key="7">
    <source>
        <dbReference type="ARBA" id="ARBA00023000"/>
    </source>
</evidence>
<evidence type="ECO:0000256" key="2">
    <source>
        <dbReference type="ARBA" id="ARBA00012274"/>
    </source>
</evidence>
<dbReference type="InterPro" id="IPR004860">
    <property type="entry name" value="LAGLIDADG_dom"/>
</dbReference>
<dbReference type="PROSITE" id="PS50817">
    <property type="entry name" value="INTEIN_N_TER"/>
    <property type="match status" value="1"/>
</dbReference>
<keyword evidence="8 12" id="KW-0560">Oxidoreductase</keyword>
<dbReference type="GO" id="GO:0005524">
    <property type="term" value="F:ATP binding"/>
    <property type="evidence" value="ECO:0007669"/>
    <property type="project" value="UniProtKB-KW"/>
</dbReference>
<dbReference type="CDD" id="cd00081">
    <property type="entry name" value="Hint"/>
    <property type="match status" value="1"/>
</dbReference>
<dbReference type="Gene3D" id="3.20.70.20">
    <property type="match status" value="2"/>
</dbReference>
<evidence type="ECO:0000313" key="14">
    <source>
        <dbReference type="EMBL" id="KXB60140.1"/>
    </source>
</evidence>
<dbReference type="Pfam" id="PF02867">
    <property type="entry name" value="Ribonuc_red_lgC"/>
    <property type="match status" value="1"/>
</dbReference>
<dbReference type="InterPro" id="IPR013554">
    <property type="entry name" value="RNR_N"/>
</dbReference>
<keyword evidence="6" id="KW-0067">ATP-binding</keyword>
<dbReference type="AlphaFoldDB" id="A0A133ZXK0"/>
<dbReference type="InterPro" id="IPR036844">
    <property type="entry name" value="Hint_dom_sf"/>
</dbReference>
<gene>
    <name evidence="14" type="ORF">HMPREF3180_02092</name>
</gene>
<dbReference type="GO" id="GO:0004519">
    <property type="term" value="F:endonuclease activity"/>
    <property type="evidence" value="ECO:0007669"/>
    <property type="project" value="InterPro"/>
</dbReference>
<dbReference type="SUPFAM" id="SSF51294">
    <property type="entry name" value="Hedgehog/intein (Hint) domain"/>
    <property type="match status" value="1"/>
</dbReference>
<dbReference type="InterPro" id="IPR003587">
    <property type="entry name" value="Hint_dom_N"/>
</dbReference>
<dbReference type="PROSITE" id="PS00089">
    <property type="entry name" value="RIBORED_LARGE"/>
    <property type="match status" value="1"/>
</dbReference>
<dbReference type="GO" id="GO:0009263">
    <property type="term" value="P:deoxyribonucleotide biosynthetic process"/>
    <property type="evidence" value="ECO:0007669"/>
    <property type="project" value="UniProtKB-KW"/>
</dbReference>
<dbReference type="InterPro" id="IPR039718">
    <property type="entry name" value="Rrm1"/>
</dbReference>
<dbReference type="Gene3D" id="3.10.28.10">
    <property type="entry name" value="Homing endonucleases"/>
    <property type="match status" value="1"/>
</dbReference>
<dbReference type="Proteomes" id="UP000070483">
    <property type="component" value="Unassembled WGS sequence"/>
</dbReference>
<comment type="catalytic activity">
    <reaction evidence="11 12">
        <text>a 2'-deoxyribonucleoside 5'-diphosphate + [thioredoxin]-disulfide + H2O = a ribonucleoside 5'-diphosphate + [thioredoxin]-dithiol</text>
        <dbReference type="Rhea" id="RHEA:23252"/>
        <dbReference type="Rhea" id="RHEA-COMP:10698"/>
        <dbReference type="Rhea" id="RHEA-COMP:10700"/>
        <dbReference type="ChEBI" id="CHEBI:15377"/>
        <dbReference type="ChEBI" id="CHEBI:29950"/>
        <dbReference type="ChEBI" id="CHEBI:50058"/>
        <dbReference type="ChEBI" id="CHEBI:57930"/>
        <dbReference type="ChEBI" id="CHEBI:73316"/>
        <dbReference type="EC" id="1.17.4.1"/>
    </reaction>
</comment>
<evidence type="ECO:0000256" key="5">
    <source>
        <dbReference type="ARBA" id="ARBA00022813"/>
    </source>
</evidence>
<comment type="similarity">
    <text evidence="1 12">Belongs to the ribonucleoside diphosphate reductase large chain family.</text>
</comment>
<dbReference type="NCBIfam" id="TIGR01445">
    <property type="entry name" value="intein_Nterm"/>
    <property type="match status" value="1"/>
</dbReference>
<comment type="function">
    <text evidence="12">Provides the precursors necessary for DNA synthesis. Catalyzes the biosynthesis of deoxyribonucleotides from the corresponding ribonucleotides.</text>
</comment>
<dbReference type="InterPro" id="IPR027434">
    <property type="entry name" value="Homing_endonucl"/>
</dbReference>
<dbReference type="InterPro" id="IPR013346">
    <property type="entry name" value="NrdE_NrdA_C"/>
</dbReference>
<dbReference type="PATRIC" id="fig|157687.3.peg.2094"/>
<dbReference type="SUPFAM" id="SSF55608">
    <property type="entry name" value="Homing endonucleases"/>
    <property type="match status" value="1"/>
</dbReference>
<keyword evidence="3" id="KW-0021">Allosteric enzyme</keyword>
<comment type="caution">
    <text evidence="14">The sequence shown here is derived from an EMBL/GenBank/DDBJ whole genome shotgun (WGS) entry which is preliminary data.</text>
</comment>
<keyword evidence="4" id="KW-0547">Nucleotide-binding</keyword>
<dbReference type="Pfam" id="PF00317">
    <property type="entry name" value="Ribonuc_red_lgN"/>
    <property type="match status" value="1"/>
</dbReference>
<keyword evidence="7" id="KW-0651">Protein splicing</keyword>
<proteinExistence type="inferred from homology"/>
<dbReference type="GO" id="GO:0016539">
    <property type="term" value="P:intein-mediated protein splicing"/>
    <property type="evidence" value="ECO:0007669"/>
    <property type="project" value="InterPro"/>
</dbReference>
<keyword evidence="9 12" id="KW-0215">Deoxyribonucleotide synthesis</keyword>
<evidence type="ECO:0000256" key="9">
    <source>
        <dbReference type="ARBA" id="ARBA00023116"/>
    </source>
</evidence>
<evidence type="ECO:0000256" key="11">
    <source>
        <dbReference type="ARBA" id="ARBA00047754"/>
    </source>
</evidence>
<dbReference type="STRING" id="157687.HMPREF3180_02092"/>
<evidence type="ECO:0000256" key="4">
    <source>
        <dbReference type="ARBA" id="ARBA00022741"/>
    </source>
</evidence>
<dbReference type="EMBL" id="LSDD01000160">
    <property type="protein sequence ID" value="KXB60140.1"/>
    <property type="molecule type" value="Genomic_DNA"/>
</dbReference>
<sequence length="1034" mass="119803">MVDNKAKKWIYLNNEIMVKQGEDFQLEKDKEAVYSYFVDYVNKNTVFFHNLEEKMRYLIKNDYYIDFYQMYSHDEIKELFKMVYDKKFRFASFMSASKFYQSYALMDDTGEKFLERYEDRISAVSLYLAQGNFEKAKEYALMLINQEYQPATPTFLNSGKKRSGELVSCFLDEMGDNLSGIGYIFDSSMKLSSIGGGVAINLSKIRARGESIKGVEGRASGVLPIMKILEDIFSYANQLGQRAGAGAVYLNVFHSDINEFLDSKKINVDEKIRIKSLSIGVIIPDKFMQLAMEDEVCYTFNPHTVFLEYGQYLDEMDMNEMYEKLVDNPNVKKKKINARELLVKISQTQKESGYPYLFFKDNANREHALKEIGAVKFSNLCVAPYTKILTKEYGYTEIGQHENEKVHVWNGEEWSKTTVIKTGTEQKLLKVSTDNFQTVDVTPYHKFYIKDENEKVVEKRAHELKVGDRLIKFDLPKYENENREILENAYANGFYSGDGCEYDVKDRKNLTNKMIYLYGEKKELLDKFDNLEYSKSENEDRIILNYCKGLKDKFFVPFNYEISSIVKWLSGLADADGTVSKNNGNNSLQIASTNLEFLSNIRLLLQEIGILSKINKMRDTEIRELPLNNGTDECGKFECKPLYRLLITHRNLQKLVELGFETFRLKFDLEHTPNRDACAFEKITSVEEIDGVYDTYCFTEEKRHMGMFNGMLLGNCTEIMQLSEVSDINAYYEEDTIRRGISCNLGSLNIATLMENKRIKEATKAAIDSLTMVSDLTNIDIVPSIKKANDELHSVGLGAMNLHGYLAKNFIMYESKEALDFCNVFFMMVNFYSLERSMEIAKEKGQTFKDFEKSEYANGNYFDKYITKEYMPQTEKIKQLFEGIYIPTKEDWANLKEQVMKHGIYNAYRMAIAPNQSTSYIMNSTASVMPVVDTIEVREYGDSTTFYPMPYLTNDNYFFYKSAYDMDQKNILKLISVIQRHVDQGISTILYTKSTDSTRDLARLYIYAHRLGLKSLYYTRTRKATIEECISCSV</sequence>
<dbReference type="EC" id="1.17.4.1" evidence="2 12"/>
<name>A0A133ZXK0_9FUSO</name>
<dbReference type="PANTHER" id="PTHR11573">
    <property type="entry name" value="RIBONUCLEOSIDE-DIPHOSPHATE REDUCTASE LARGE CHAIN"/>
    <property type="match status" value="1"/>
</dbReference>
<feature type="domain" description="DOD-type homing endonuclease" evidence="13">
    <location>
        <begin position="491"/>
        <end position="610"/>
    </location>
</feature>
<dbReference type="Pfam" id="PF08343">
    <property type="entry name" value="RNR_N"/>
    <property type="match status" value="1"/>
</dbReference>
<dbReference type="PROSITE" id="PS50819">
    <property type="entry name" value="INTEIN_ENDONUCLEASE"/>
    <property type="match status" value="1"/>
</dbReference>
<protein>
    <recommendedName>
        <fullName evidence="2 12">Ribonucleoside-diphosphate reductase</fullName>
        <ecNumber evidence="2 12">1.17.4.1</ecNumber>
    </recommendedName>
</protein>
<dbReference type="InterPro" id="IPR006141">
    <property type="entry name" value="Intein_N"/>
</dbReference>
<reference evidence="15" key="1">
    <citation type="submission" date="2016-01" db="EMBL/GenBank/DDBJ databases">
        <authorList>
            <person name="Mitreva M."/>
            <person name="Pepin K.H."/>
            <person name="Mihindukulasuriya K.A."/>
            <person name="Fulton R."/>
            <person name="Fronick C."/>
            <person name="O'Laughlin M."/>
            <person name="Miner T."/>
            <person name="Herter B."/>
            <person name="Rosa B.A."/>
            <person name="Cordes M."/>
            <person name="Tomlinson C."/>
            <person name="Wollam A."/>
            <person name="Palsikar V.B."/>
            <person name="Mardis E.R."/>
            <person name="Wilson R.K."/>
        </authorList>
    </citation>
    <scope>NUCLEOTIDE SEQUENCE [LARGE SCALE GENOMIC DNA]</scope>
    <source>
        <strain evidence="15">KA00185</strain>
    </source>
</reference>
<evidence type="ECO:0000313" key="15">
    <source>
        <dbReference type="Proteomes" id="UP000070483"/>
    </source>
</evidence>
<dbReference type="SUPFAM" id="SSF48168">
    <property type="entry name" value="R1 subunit of ribonucleotide reductase, N-terminal domain"/>
    <property type="match status" value="1"/>
</dbReference>
<evidence type="ECO:0000256" key="3">
    <source>
        <dbReference type="ARBA" id="ARBA00022533"/>
    </source>
</evidence>
<dbReference type="GO" id="GO:0004748">
    <property type="term" value="F:ribonucleoside-diphosphate reductase activity, thioredoxin disulfide as acceptor"/>
    <property type="evidence" value="ECO:0007669"/>
    <property type="project" value="UniProtKB-EC"/>
</dbReference>
<evidence type="ECO:0000256" key="8">
    <source>
        <dbReference type="ARBA" id="ARBA00023002"/>
    </source>
</evidence>
<evidence type="ECO:0000256" key="6">
    <source>
        <dbReference type="ARBA" id="ARBA00022840"/>
    </source>
</evidence>